<reference evidence="13" key="1">
    <citation type="submission" date="2017-06" db="EMBL/GenBank/DDBJ databases">
        <authorList>
            <person name="Rodrigo-Torres L."/>
            <person name="Arahal R.D."/>
            <person name="Lucena T."/>
        </authorList>
    </citation>
    <scope>NUCLEOTIDE SEQUENCE [LARGE SCALE GENOMIC DNA]</scope>
    <source>
        <strain evidence="13">CECT 9190</strain>
    </source>
</reference>
<proteinExistence type="predicted"/>
<evidence type="ECO:0000256" key="3">
    <source>
        <dbReference type="ARBA" id="ARBA00022723"/>
    </source>
</evidence>
<keyword evidence="3 9" id="KW-0479">Metal-binding</keyword>
<dbReference type="InterPro" id="IPR009056">
    <property type="entry name" value="Cyt_c-like_dom"/>
</dbReference>
<gene>
    <name evidence="12" type="primary">ccp_1</name>
    <name evidence="12" type="ORF">PMAL9190_00182</name>
</gene>
<dbReference type="GO" id="GO:0042597">
    <property type="term" value="C:periplasmic space"/>
    <property type="evidence" value="ECO:0007669"/>
    <property type="project" value="UniProtKB-SubCell"/>
</dbReference>
<dbReference type="InterPro" id="IPR026259">
    <property type="entry name" value="MauG/Cytc_peroxidase"/>
</dbReference>
<dbReference type="Gene3D" id="1.10.760.10">
    <property type="entry name" value="Cytochrome c-like domain"/>
    <property type="match status" value="2"/>
</dbReference>
<dbReference type="GO" id="GO:0046872">
    <property type="term" value="F:metal ion binding"/>
    <property type="evidence" value="ECO:0007669"/>
    <property type="project" value="UniProtKB-KW"/>
</dbReference>
<dbReference type="EMBL" id="FYAK01000001">
    <property type="protein sequence ID" value="SMY31758.1"/>
    <property type="molecule type" value="Genomic_DNA"/>
</dbReference>
<feature type="domain" description="Cytochrome c" evidence="11">
    <location>
        <begin position="40"/>
        <end position="140"/>
    </location>
</feature>
<evidence type="ECO:0000256" key="10">
    <source>
        <dbReference type="SAM" id="SignalP"/>
    </source>
</evidence>
<dbReference type="InterPro" id="IPR051395">
    <property type="entry name" value="Cytochrome_c_Peroxidase/MauG"/>
</dbReference>
<keyword evidence="6 12" id="KW-0560">Oxidoreductase</keyword>
<keyword evidence="12" id="KW-0575">Peroxidase</keyword>
<evidence type="ECO:0000256" key="2">
    <source>
        <dbReference type="ARBA" id="ARBA00022617"/>
    </source>
</evidence>
<sequence>MSIMTVIYRIIAVLFLTPLIALTSTLYAATMTQNDRQDVAKVTLGKYLFNDNRLSKTGNRSCALCHAPDLGWTNRFAKVPDINNNPTTLNTPSLLNSALLTAFMQRQPNLTTLTDTIKLPLFSLHPPEMGMTDALLLKRLQQANTLYPPLFEASFGDSTISTARVINALSRYVMTIVDTDTAYHAFIKGDKTALNSQQQQGLILFNSQRLGCSQCHAGPLLNQPPATNNRYYNTGLYGIKNNLEEYGYPTHETGLRQFTQQKMDDGKFRIPSLINVSNTGPWGHDGSFNQLEAVLDSYAAGGRIITVGPNKGDGRKHLSKDSRLQGFRLTPAEKQALLAFFASLSTRDMSKDPAHQSPFCQIIPLKTKQDPPNCITAFPLQQ</sequence>
<dbReference type="AlphaFoldDB" id="A0A1Y6M7N4"/>
<keyword evidence="5" id="KW-0574">Periplasm</keyword>
<feature type="signal peptide" evidence="10">
    <location>
        <begin position="1"/>
        <end position="28"/>
    </location>
</feature>
<feature type="binding site" description="covalent" evidence="8">
    <location>
        <position position="65"/>
    </location>
    <ligand>
        <name>heme c</name>
        <dbReference type="ChEBI" id="CHEBI:61717"/>
        <label>1</label>
    </ligand>
</feature>
<evidence type="ECO:0000256" key="7">
    <source>
        <dbReference type="ARBA" id="ARBA00023004"/>
    </source>
</evidence>
<dbReference type="InterPro" id="IPR004852">
    <property type="entry name" value="Di-haem_cyt_c_peroxidsae"/>
</dbReference>
<feature type="chain" id="PRO_5012576984" evidence="10">
    <location>
        <begin position="29"/>
        <end position="382"/>
    </location>
</feature>
<dbReference type="PIRSF" id="PIRSF000294">
    <property type="entry name" value="Cytochrome-c_peroxidase"/>
    <property type="match status" value="1"/>
</dbReference>
<feature type="binding site" description="axial binding residue" evidence="9">
    <location>
        <position position="66"/>
    </location>
    <ligand>
        <name>heme c</name>
        <dbReference type="ChEBI" id="CHEBI:61717"/>
        <label>1</label>
    </ligand>
    <ligandPart>
        <name>Fe</name>
        <dbReference type="ChEBI" id="CHEBI:18248"/>
    </ligandPart>
</feature>
<evidence type="ECO:0000256" key="6">
    <source>
        <dbReference type="ARBA" id="ARBA00023002"/>
    </source>
</evidence>
<dbReference type="InterPro" id="IPR036909">
    <property type="entry name" value="Cyt_c-like_dom_sf"/>
</dbReference>
<protein>
    <submittedName>
        <fullName evidence="12">Cytochrome c551 peroxidase</fullName>
        <ecNumber evidence="12">1.11.1.5</ecNumber>
    </submittedName>
</protein>
<keyword evidence="7 9" id="KW-0408">Iron</keyword>
<evidence type="ECO:0000259" key="11">
    <source>
        <dbReference type="PROSITE" id="PS51007"/>
    </source>
</evidence>
<dbReference type="PROSITE" id="PS51007">
    <property type="entry name" value="CYTC"/>
    <property type="match status" value="2"/>
</dbReference>
<dbReference type="GO" id="GO:0020037">
    <property type="term" value="F:heme binding"/>
    <property type="evidence" value="ECO:0007669"/>
    <property type="project" value="InterPro"/>
</dbReference>
<feature type="binding site" description="covalent" evidence="8">
    <location>
        <position position="212"/>
    </location>
    <ligand>
        <name>heme c</name>
        <dbReference type="ChEBI" id="CHEBI:61717"/>
        <label>2</label>
    </ligand>
</feature>
<feature type="binding site" description="covalent" evidence="8">
    <location>
        <position position="215"/>
    </location>
    <ligand>
        <name>heme c</name>
        <dbReference type="ChEBI" id="CHEBI:61717"/>
        <label>2</label>
    </ligand>
</feature>
<evidence type="ECO:0000313" key="12">
    <source>
        <dbReference type="EMBL" id="SMY31758.1"/>
    </source>
</evidence>
<organism evidence="12 13">
    <name type="scientific">Photobacterium malacitanum</name>
    <dbReference type="NCBI Taxonomy" id="2204294"/>
    <lineage>
        <taxon>Bacteria</taxon>
        <taxon>Pseudomonadati</taxon>
        <taxon>Pseudomonadota</taxon>
        <taxon>Gammaproteobacteria</taxon>
        <taxon>Vibrionales</taxon>
        <taxon>Vibrionaceae</taxon>
        <taxon>Photobacterium</taxon>
    </lineage>
</organism>
<evidence type="ECO:0000256" key="5">
    <source>
        <dbReference type="ARBA" id="ARBA00022764"/>
    </source>
</evidence>
<accession>A0A1Y6M7N4</accession>
<feature type="binding site" description="covalent" evidence="8">
    <location>
        <position position="62"/>
    </location>
    <ligand>
        <name>heme c</name>
        <dbReference type="ChEBI" id="CHEBI:61717"/>
        <label>1</label>
    </ligand>
</feature>
<evidence type="ECO:0000313" key="13">
    <source>
        <dbReference type="Proteomes" id="UP000195963"/>
    </source>
</evidence>
<name>A0A1Y6M7N4_9GAMM</name>
<keyword evidence="2 8" id="KW-0349">Heme</keyword>
<feature type="domain" description="Cytochrome c" evidence="11">
    <location>
        <begin position="196"/>
        <end position="345"/>
    </location>
</feature>
<evidence type="ECO:0000256" key="4">
    <source>
        <dbReference type="ARBA" id="ARBA00022729"/>
    </source>
</evidence>
<evidence type="ECO:0000256" key="1">
    <source>
        <dbReference type="ARBA" id="ARBA00004418"/>
    </source>
</evidence>
<dbReference type="GO" id="GO:0009055">
    <property type="term" value="F:electron transfer activity"/>
    <property type="evidence" value="ECO:0007669"/>
    <property type="project" value="InterPro"/>
</dbReference>
<comment type="PTM">
    <text evidence="8">Binds 2 heme groups per subunit.</text>
</comment>
<evidence type="ECO:0000256" key="8">
    <source>
        <dbReference type="PIRSR" id="PIRSR000294-1"/>
    </source>
</evidence>
<feature type="binding site" description="axial binding residue" evidence="9">
    <location>
        <position position="216"/>
    </location>
    <ligand>
        <name>heme c</name>
        <dbReference type="ChEBI" id="CHEBI:61717"/>
        <label>2</label>
    </ligand>
    <ligandPart>
        <name>Fe</name>
        <dbReference type="ChEBI" id="CHEBI:18248"/>
    </ligandPart>
</feature>
<dbReference type="PANTHER" id="PTHR30600:SF10">
    <property type="entry name" value="BLL6722 PROTEIN"/>
    <property type="match status" value="1"/>
</dbReference>
<dbReference type="PANTHER" id="PTHR30600">
    <property type="entry name" value="CYTOCHROME C PEROXIDASE-RELATED"/>
    <property type="match status" value="1"/>
</dbReference>
<dbReference type="Proteomes" id="UP000195963">
    <property type="component" value="Unassembled WGS sequence"/>
</dbReference>
<dbReference type="GO" id="GO:0004130">
    <property type="term" value="F:cytochrome-c peroxidase activity"/>
    <property type="evidence" value="ECO:0007669"/>
    <property type="project" value="UniProtKB-EC"/>
</dbReference>
<keyword evidence="4 10" id="KW-0732">Signal</keyword>
<dbReference type="Pfam" id="PF03150">
    <property type="entry name" value="CCP_MauG"/>
    <property type="match status" value="1"/>
</dbReference>
<keyword evidence="13" id="KW-1185">Reference proteome</keyword>
<evidence type="ECO:0000256" key="9">
    <source>
        <dbReference type="PIRSR" id="PIRSR000294-2"/>
    </source>
</evidence>
<comment type="cofactor">
    <cofactor evidence="8">
        <name>heme</name>
        <dbReference type="ChEBI" id="CHEBI:30413"/>
    </cofactor>
    <text evidence="8">Binds 2 heme groups.</text>
</comment>
<comment type="subcellular location">
    <subcellularLocation>
        <location evidence="1">Periplasm</location>
    </subcellularLocation>
</comment>
<dbReference type="EC" id="1.11.1.5" evidence="12"/>
<dbReference type="SUPFAM" id="SSF46626">
    <property type="entry name" value="Cytochrome c"/>
    <property type="match status" value="2"/>
</dbReference>